<evidence type="ECO:0000256" key="3">
    <source>
        <dbReference type="ARBA" id="ARBA00022676"/>
    </source>
</evidence>
<dbReference type="KEGG" id="aft:BBF96_06100"/>
<dbReference type="HAMAP" id="MF_01208">
    <property type="entry name" value="PyrE"/>
    <property type="match status" value="1"/>
</dbReference>
<comment type="pathway">
    <text evidence="1 7">Pyrimidine metabolism; UMP biosynthesis via de novo pathway; UMP from orotate: step 1/2.</text>
</comment>
<organism evidence="9 10">
    <name type="scientific">Anoxybacter fermentans</name>
    <dbReference type="NCBI Taxonomy" id="1323375"/>
    <lineage>
        <taxon>Bacteria</taxon>
        <taxon>Bacillati</taxon>
        <taxon>Bacillota</taxon>
        <taxon>Clostridia</taxon>
        <taxon>Halanaerobiales</taxon>
        <taxon>Anoxybacter</taxon>
    </lineage>
</organism>
<evidence type="ECO:0000256" key="4">
    <source>
        <dbReference type="ARBA" id="ARBA00022679"/>
    </source>
</evidence>
<dbReference type="InterPro" id="IPR029057">
    <property type="entry name" value="PRTase-like"/>
</dbReference>
<keyword evidence="3 7" id="KW-0328">Glycosyltransferase</keyword>
<dbReference type="PANTHER" id="PTHR19278">
    <property type="entry name" value="OROTATE PHOSPHORIBOSYLTRANSFERASE"/>
    <property type="match status" value="1"/>
</dbReference>
<keyword evidence="10" id="KW-1185">Reference proteome</keyword>
<accession>A0A3Q9HQA5</accession>
<evidence type="ECO:0000256" key="2">
    <source>
        <dbReference type="ARBA" id="ARBA00011971"/>
    </source>
</evidence>
<feature type="binding site" evidence="7">
    <location>
        <position position="146"/>
    </location>
    <ligand>
        <name>orotate</name>
        <dbReference type="ChEBI" id="CHEBI:30839"/>
    </ligand>
</feature>
<dbReference type="InterPro" id="IPR006273">
    <property type="entry name" value="Orotate_PRibTrfase_bac"/>
</dbReference>
<dbReference type="CDD" id="cd06223">
    <property type="entry name" value="PRTases_typeI"/>
    <property type="match status" value="1"/>
</dbReference>
<reference evidence="9 10" key="1">
    <citation type="submission" date="2016-07" db="EMBL/GenBank/DDBJ databases">
        <title>Genome and transcriptome analysis of iron-reducing fermentative bacteria Anoxybacter fermentans.</title>
        <authorList>
            <person name="Zeng X."/>
            <person name="Shao Z."/>
        </authorList>
    </citation>
    <scope>NUCLEOTIDE SEQUENCE [LARGE SCALE GENOMIC DNA]</scope>
    <source>
        <strain evidence="9 10">DY22613</strain>
    </source>
</reference>
<evidence type="ECO:0000259" key="8">
    <source>
        <dbReference type="Pfam" id="PF00156"/>
    </source>
</evidence>
<dbReference type="GO" id="GO:0044205">
    <property type="term" value="P:'de novo' UMP biosynthetic process"/>
    <property type="evidence" value="ECO:0007669"/>
    <property type="project" value="UniProtKB-UniRule"/>
</dbReference>
<feature type="domain" description="Phosphoribosyltransferase" evidence="8">
    <location>
        <begin position="37"/>
        <end position="152"/>
    </location>
</feature>
<dbReference type="Proteomes" id="UP000267250">
    <property type="component" value="Chromosome"/>
</dbReference>
<comment type="caution">
    <text evidence="7">Lacks conserved residue(s) required for the propagation of feature annotation.</text>
</comment>
<sequence>MKREELLRILEETGALLKGHFQLSSGRHSEAYVQCAQILQYPWYLDKFCTALANLFNDREIDLIIAPAMGGVLISNGVGRALKKRAIFTERENGQMRLRRNFYIQPGEKVLIVEDVVTTGKSVREVMEVVRNLSGKIVGIGSFIDRSGGKADFDGVKFKALLTLDLKTYMPEECPFCKAGVAVTKPGSRFINR</sequence>
<dbReference type="RefSeq" id="WP_127016335.1">
    <property type="nucleotide sequence ID" value="NZ_CP016379.1"/>
</dbReference>
<keyword evidence="5 7" id="KW-0460">Magnesium</keyword>
<comment type="function">
    <text evidence="7">Catalyzes the transfer of a ribosyl phosphate group from 5-phosphoribose 1-diphosphate to orotate, leading to the formation of orotidine monophosphate (OMP).</text>
</comment>
<comment type="similarity">
    <text evidence="7">Belongs to the purine/pyrimidine phosphoribosyltransferase family. PyrE subfamily.</text>
</comment>
<dbReference type="EC" id="2.4.2.10" evidence="2 7"/>
<evidence type="ECO:0000256" key="1">
    <source>
        <dbReference type="ARBA" id="ARBA00004889"/>
    </source>
</evidence>
<keyword evidence="6 7" id="KW-0665">Pyrimidine biosynthesis</keyword>
<dbReference type="SUPFAM" id="SSF53271">
    <property type="entry name" value="PRTase-like"/>
    <property type="match status" value="1"/>
</dbReference>
<comment type="catalytic activity">
    <reaction evidence="7">
        <text>orotidine 5'-phosphate + diphosphate = orotate + 5-phospho-alpha-D-ribose 1-diphosphate</text>
        <dbReference type="Rhea" id="RHEA:10380"/>
        <dbReference type="ChEBI" id="CHEBI:30839"/>
        <dbReference type="ChEBI" id="CHEBI:33019"/>
        <dbReference type="ChEBI" id="CHEBI:57538"/>
        <dbReference type="ChEBI" id="CHEBI:58017"/>
        <dbReference type="EC" id="2.4.2.10"/>
    </reaction>
</comment>
<dbReference type="NCBIfam" id="TIGR01367">
    <property type="entry name" value="pyrE_Therm"/>
    <property type="match status" value="1"/>
</dbReference>
<evidence type="ECO:0000256" key="5">
    <source>
        <dbReference type="ARBA" id="ARBA00022842"/>
    </source>
</evidence>
<dbReference type="Gene3D" id="3.40.50.2020">
    <property type="match status" value="1"/>
</dbReference>
<evidence type="ECO:0000256" key="6">
    <source>
        <dbReference type="ARBA" id="ARBA00022975"/>
    </source>
</evidence>
<dbReference type="GO" id="GO:0004588">
    <property type="term" value="F:orotate phosphoribosyltransferase activity"/>
    <property type="evidence" value="ECO:0007669"/>
    <property type="project" value="UniProtKB-UniRule"/>
</dbReference>
<feature type="binding site" evidence="7">
    <location>
        <position position="118"/>
    </location>
    <ligand>
        <name>orotate</name>
        <dbReference type="ChEBI" id="CHEBI:30839"/>
    </ligand>
</feature>
<dbReference type="AlphaFoldDB" id="A0A3Q9HQA5"/>
<proteinExistence type="inferred from homology"/>
<comment type="cofactor">
    <cofactor evidence="7">
        <name>Mg(2+)</name>
        <dbReference type="ChEBI" id="CHEBI:18420"/>
    </cofactor>
</comment>
<dbReference type="PANTHER" id="PTHR19278:SF9">
    <property type="entry name" value="URIDINE 5'-MONOPHOSPHATE SYNTHASE"/>
    <property type="match status" value="1"/>
</dbReference>
<dbReference type="UniPathway" id="UPA00070">
    <property type="reaction ID" value="UER00119"/>
</dbReference>
<feature type="binding site" description="in other chain" evidence="7">
    <location>
        <begin position="114"/>
        <end position="122"/>
    </location>
    <ligand>
        <name>5-phospho-alpha-D-ribose 1-diphosphate</name>
        <dbReference type="ChEBI" id="CHEBI:58017"/>
        <note>ligand shared between dimeric partners</note>
    </ligand>
</feature>
<gene>
    <name evidence="7" type="primary">pyrE</name>
    <name evidence="9" type="ORF">BBF96_06100</name>
</gene>
<dbReference type="InterPro" id="IPR000836">
    <property type="entry name" value="PRTase_dom"/>
</dbReference>
<name>A0A3Q9HQA5_9FIRM</name>
<dbReference type="GO" id="GO:0019856">
    <property type="term" value="P:pyrimidine nucleobase biosynthetic process"/>
    <property type="evidence" value="ECO:0007669"/>
    <property type="project" value="InterPro"/>
</dbReference>
<protein>
    <recommendedName>
        <fullName evidence="2 7">Orotate phosphoribosyltransferase</fullName>
        <shortName evidence="7">OPRT</shortName>
        <shortName evidence="7">OPRTase</shortName>
        <ecNumber evidence="2 7">2.4.2.10</ecNumber>
    </recommendedName>
</protein>
<dbReference type="InterPro" id="IPR023031">
    <property type="entry name" value="OPRT"/>
</dbReference>
<dbReference type="EMBL" id="CP016379">
    <property type="protein sequence ID" value="AZR73004.1"/>
    <property type="molecule type" value="Genomic_DNA"/>
</dbReference>
<evidence type="ECO:0000256" key="7">
    <source>
        <dbReference type="HAMAP-Rule" id="MF_01208"/>
    </source>
</evidence>
<comment type="subunit">
    <text evidence="7">Homodimer.</text>
</comment>
<dbReference type="Pfam" id="PF00156">
    <property type="entry name" value="Pribosyltran"/>
    <property type="match status" value="1"/>
</dbReference>
<keyword evidence="4 7" id="KW-0808">Transferase</keyword>
<evidence type="ECO:0000313" key="10">
    <source>
        <dbReference type="Proteomes" id="UP000267250"/>
    </source>
</evidence>
<evidence type="ECO:0000313" key="9">
    <source>
        <dbReference type="EMBL" id="AZR73004.1"/>
    </source>
</evidence>
<dbReference type="OrthoDB" id="9783570at2"/>
<dbReference type="GO" id="GO:0000287">
    <property type="term" value="F:magnesium ion binding"/>
    <property type="evidence" value="ECO:0007669"/>
    <property type="project" value="UniProtKB-UniRule"/>
</dbReference>